<evidence type="ECO:0000256" key="11">
    <source>
        <dbReference type="PIRSR" id="PIRSR600101-2"/>
    </source>
</evidence>
<dbReference type="GO" id="GO:0006751">
    <property type="term" value="P:glutathione catabolic process"/>
    <property type="evidence" value="ECO:0007669"/>
    <property type="project" value="UniProtKB-UniRule"/>
</dbReference>
<keyword evidence="8 12" id="KW-0012">Acyltransferase</keyword>
<keyword evidence="7" id="KW-0325">Glycoprotein</keyword>
<evidence type="ECO:0000313" key="15">
    <source>
        <dbReference type="Proteomes" id="UP000077069"/>
    </source>
</evidence>
<dbReference type="FunCoup" id="A0A177BTI2">
    <property type="interactions" value="162"/>
</dbReference>
<dbReference type="GO" id="GO:0006508">
    <property type="term" value="P:proteolysis"/>
    <property type="evidence" value="ECO:0007669"/>
    <property type="project" value="UniProtKB-KW"/>
</dbReference>
<dbReference type="PANTHER" id="PTHR11686">
    <property type="entry name" value="GAMMA GLUTAMYL TRANSPEPTIDASE"/>
    <property type="match status" value="1"/>
</dbReference>
<comment type="catalytic activity">
    <reaction evidence="1 12">
        <text>an S-substituted glutathione + H2O = an S-substituted L-cysteinylglycine + L-glutamate</text>
        <dbReference type="Rhea" id="RHEA:59468"/>
        <dbReference type="ChEBI" id="CHEBI:15377"/>
        <dbReference type="ChEBI" id="CHEBI:29985"/>
        <dbReference type="ChEBI" id="CHEBI:90779"/>
        <dbReference type="ChEBI" id="CHEBI:143103"/>
        <dbReference type="EC" id="3.4.19.13"/>
    </reaction>
</comment>
<protein>
    <recommendedName>
        <fullName evidence="12">Glutathione hydrolase</fullName>
        <ecNumber evidence="12">2.3.2.2</ecNumber>
        <ecNumber evidence="12">3.4.19.13</ecNumber>
    </recommendedName>
    <alternativeName>
        <fullName evidence="12">Gamma-glutamyltransferase</fullName>
    </alternativeName>
    <alternativeName>
        <fullName evidence="12">Gamma-glutamyltranspeptidase</fullName>
    </alternativeName>
</protein>
<dbReference type="Pfam" id="PF01019">
    <property type="entry name" value="G_glu_transpept"/>
    <property type="match status" value="1"/>
</dbReference>
<feature type="binding site" evidence="11">
    <location>
        <position position="479"/>
    </location>
    <ligand>
        <name>L-glutamate</name>
        <dbReference type="ChEBI" id="CHEBI:29985"/>
    </ligand>
</feature>
<evidence type="ECO:0000256" key="12">
    <source>
        <dbReference type="RuleBase" id="RU368068"/>
    </source>
</evidence>
<dbReference type="RefSeq" id="XP_018029069.1">
    <property type="nucleotide sequence ID" value="XM_018175924.1"/>
</dbReference>
<evidence type="ECO:0000256" key="7">
    <source>
        <dbReference type="ARBA" id="ARBA00023180"/>
    </source>
</evidence>
<organism evidence="14 15">
    <name type="scientific">Paraphaeosphaeria sporulosa</name>
    <dbReference type="NCBI Taxonomy" id="1460663"/>
    <lineage>
        <taxon>Eukaryota</taxon>
        <taxon>Fungi</taxon>
        <taxon>Dikarya</taxon>
        <taxon>Ascomycota</taxon>
        <taxon>Pezizomycotina</taxon>
        <taxon>Dothideomycetes</taxon>
        <taxon>Pleosporomycetidae</taxon>
        <taxon>Pleosporales</taxon>
        <taxon>Massarineae</taxon>
        <taxon>Didymosphaeriaceae</taxon>
        <taxon>Paraphaeosphaeria</taxon>
    </lineage>
</organism>
<evidence type="ECO:0000256" key="6">
    <source>
        <dbReference type="ARBA" id="ARBA00022801"/>
    </source>
</evidence>
<dbReference type="GO" id="GO:0005886">
    <property type="term" value="C:plasma membrane"/>
    <property type="evidence" value="ECO:0007669"/>
    <property type="project" value="TreeGrafter"/>
</dbReference>
<evidence type="ECO:0000256" key="2">
    <source>
        <dbReference type="ARBA" id="ARBA00001089"/>
    </source>
</evidence>
<dbReference type="OrthoDB" id="1081007at2759"/>
<evidence type="ECO:0000256" key="1">
    <source>
        <dbReference type="ARBA" id="ARBA00001049"/>
    </source>
</evidence>
<comment type="catalytic activity">
    <reaction evidence="9 12">
        <text>an N-terminal (5-L-glutamyl)-[peptide] + an alpha-amino acid = 5-L-glutamyl amino acid + an N-terminal L-alpha-aminoacyl-[peptide]</text>
        <dbReference type="Rhea" id="RHEA:23904"/>
        <dbReference type="Rhea" id="RHEA-COMP:9780"/>
        <dbReference type="Rhea" id="RHEA-COMP:9795"/>
        <dbReference type="ChEBI" id="CHEBI:77644"/>
        <dbReference type="ChEBI" id="CHEBI:78597"/>
        <dbReference type="ChEBI" id="CHEBI:78599"/>
        <dbReference type="ChEBI" id="CHEBI:78608"/>
        <dbReference type="EC" id="2.3.2.2"/>
    </reaction>
</comment>
<dbReference type="PANTHER" id="PTHR11686:SF62">
    <property type="entry name" value="GLUTATHIONE HYDROLASE"/>
    <property type="match status" value="1"/>
</dbReference>
<keyword evidence="5 12" id="KW-0808">Transferase</keyword>
<evidence type="ECO:0000256" key="3">
    <source>
        <dbReference type="ARBA" id="ARBA00009381"/>
    </source>
</evidence>
<dbReference type="AlphaFoldDB" id="A0A177BTI2"/>
<dbReference type="UniPathway" id="UPA00204"/>
<comment type="pathway">
    <text evidence="12">Sulfur metabolism; glutathione metabolism.</text>
</comment>
<dbReference type="InterPro" id="IPR029055">
    <property type="entry name" value="Ntn_hydrolases_N"/>
</dbReference>
<feature type="binding site" evidence="11">
    <location>
        <begin position="399"/>
        <end position="401"/>
    </location>
    <ligand>
        <name>L-glutamate</name>
        <dbReference type="ChEBI" id="CHEBI:29985"/>
    </ligand>
</feature>
<feature type="binding site" evidence="11">
    <location>
        <position position="423"/>
    </location>
    <ligand>
        <name>L-glutamate</name>
        <dbReference type="ChEBI" id="CHEBI:29985"/>
    </ligand>
</feature>
<feature type="active site" description="Nucleophile" evidence="10">
    <location>
        <position position="381"/>
    </location>
</feature>
<dbReference type="EMBL" id="KV441564">
    <property type="protein sequence ID" value="OAF98703.1"/>
    <property type="molecule type" value="Genomic_DNA"/>
</dbReference>
<evidence type="ECO:0000256" key="4">
    <source>
        <dbReference type="ARBA" id="ARBA00022670"/>
    </source>
</evidence>
<dbReference type="InterPro" id="IPR043138">
    <property type="entry name" value="GGT_lsub"/>
</dbReference>
<dbReference type="GO" id="GO:0103068">
    <property type="term" value="F:leukotriene C4 gamma-glutamyl transferase activity"/>
    <property type="evidence" value="ECO:0007669"/>
    <property type="project" value="UniProtKB-EC"/>
</dbReference>
<dbReference type="Gene3D" id="3.60.20.40">
    <property type="match status" value="1"/>
</dbReference>
<dbReference type="NCBIfam" id="TIGR00066">
    <property type="entry name" value="g_glut_trans"/>
    <property type="match status" value="1"/>
</dbReference>
<dbReference type="STRING" id="1460663.A0A177BTI2"/>
<feature type="signal peptide" evidence="13">
    <location>
        <begin position="1"/>
        <end position="20"/>
    </location>
</feature>
<dbReference type="InterPro" id="IPR000101">
    <property type="entry name" value="GGT_peptidase"/>
</dbReference>
<keyword evidence="6 12" id="KW-0378">Hydrolase</keyword>
<dbReference type="FunFam" id="1.10.246.130:FF:000005">
    <property type="entry name" value="Gamma-glutamyltranspeptidase 1, putative"/>
    <property type="match status" value="1"/>
</dbReference>
<gene>
    <name evidence="14" type="ORF">CC84DRAFT_1132107</name>
</gene>
<dbReference type="GeneID" id="28759410"/>
<comment type="similarity">
    <text evidence="3">Belongs to the gamma-glutamyltransferase family.</text>
</comment>
<evidence type="ECO:0000256" key="10">
    <source>
        <dbReference type="PIRSR" id="PIRSR600101-1"/>
    </source>
</evidence>
<evidence type="ECO:0000313" key="14">
    <source>
        <dbReference type="EMBL" id="OAF98703.1"/>
    </source>
</evidence>
<dbReference type="FunFam" id="3.60.20.40:FF:000008">
    <property type="entry name" value="Gamma-glutamyltranspeptidase (Eurofung)"/>
    <property type="match status" value="1"/>
</dbReference>
<dbReference type="SUPFAM" id="SSF56235">
    <property type="entry name" value="N-terminal nucleophile aminohydrolases (Ntn hydrolases)"/>
    <property type="match status" value="1"/>
</dbReference>
<accession>A0A177BTI2</accession>
<name>A0A177BTI2_9PLEO</name>
<dbReference type="Gene3D" id="1.10.246.130">
    <property type="match status" value="1"/>
</dbReference>
<dbReference type="Proteomes" id="UP000077069">
    <property type="component" value="Unassembled WGS sequence"/>
</dbReference>
<dbReference type="GO" id="GO:0036374">
    <property type="term" value="F:glutathione hydrolase activity"/>
    <property type="evidence" value="ECO:0007669"/>
    <property type="project" value="UniProtKB-UniRule"/>
</dbReference>
<comment type="catalytic activity">
    <reaction evidence="2 12">
        <text>glutathione + H2O = L-cysteinylglycine + L-glutamate</text>
        <dbReference type="Rhea" id="RHEA:28807"/>
        <dbReference type="ChEBI" id="CHEBI:15377"/>
        <dbReference type="ChEBI" id="CHEBI:29985"/>
        <dbReference type="ChEBI" id="CHEBI:57925"/>
        <dbReference type="ChEBI" id="CHEBI:61694"/>
        <dbReference type="EC" id="3.4.19.13"/>
    </reaction>
</comment>
<evidence type="ECO:0000256" key="5">
    <source>
        <dbReference type="ARBA" id="ARBA00022679"/>
    </source>
</evidence>
<dbReference type="InterPro" id="IPR043137">
    <property type="entry name" value="GGT_ssub_C"/>
</dbReference>
<proteinExistence type="inferred from homology"/>
<dbReference type="EC" id="2.3.2.2" evidence="12"/>
<sequence length="576" mass="61320">MTLSLIRALTGLLMLHNVVASPQYSTPPPLDQGQLGAVASESSICSRIGTDLLKQGGNAADALVGTVACVGVIGMYHSGIGGGGFMIVRSPNGTYEFIDFRETAPKSAFEDMYKDNEDASLNGGLAAGVPGELRGLQHLHEKYGKLPWSTVLLPAVKVAREGWTVNQDLVNYINSAIGSTGNATSNFLVKDPAFAIDFAPHGRLLRLNETITRKRYANTLETIAYEGPDAFYSGPIAESTIRTIQARNGTMTLEDLKNYTVAIRKPSTITYRDYKLTACSAPSGGEVTLAILKILEGYDDLGDPSTVNLTTHRLDEAMKFAYGMRSELGDPSYVSGIDAYQEAMISAATAAEIRAKISDNHTFDTSYYDPKGLESLETPGTSHVVVADHTGLSISLTTTINTLFGAKLADNETGIYLNNEMNDFSIPNVTNAFGYIPSPANFVRAGKRPLSSISPVIVEHLNATSLASALYVAIGAAGGSRIITATVQNLLHILDGGLSTAAALAQPRIHDQLIPAQISFEYAFSNETTAFLKELGANITWVAPGQSTAQGLRRLANGTFEAAGEPRQKNSGGIVV</sequence>
<reference evidence="14 15" key="1">
    <citation type="submission" date="2016-05" db="EMBL/GenBank/DDBJ databases">
        <title>Comparative analysis of secretome profiles of manganese(II)-oxidizing ascomycete fungi.</title>
        <authorList>
            <consortium name="DOE Joint Genome Institute"/>
            <person name="Zeiner C.A."/>
            <person name="Purvine S.O."/>
            <person name="Zink E.M."/>
            <person name="Wu S."/>
            <person name="Pasa-Tolic L."/>
            <person name="Chaput D.L."/>
            <person name="Haridas S."/>
            <person name="Grigoriev I.V."/>
            <person name="Santelli C.M."/>
            <person name="Hansel C.M."/>
        </authorList>
    </citation>
    <scope>NUCLEOTIDE SEQUENCE [LARGE SCALE GENOMIC DNA]</scope>
    <source>
        <strain evidence="14 15">AP3s5-JAC2a</strain>
    </source>
</reference>
<keyword evidence="4" id="KW-0645">Protease</keyword>
<comment type="function">
    <text evidence="12">Cleaves the gamma-glutamyl peptide bond of glutathione and glutathione conjugates.</text>
</comment>
<keyword evidence="13" id="KW-0732">Signal</keyword>
<dbReference type="EC" id="3.4.19.13" evidence="12"/>
<keyword evidence="15" id="KW-1185">Reference proteome</keyword>
<feature type="binding site" evidence="11">
    <location>
        <position position="101"/>
    </location>
    <ligand>
        <name>L-glutamate</name>
        <dbReference type="ChEBI" id="CHEBI:29985"/>
    </ligand>
</feature>
<dbReference type="InParanoid" id="A0A177BTI2"/>
<dbReference type="PRINTS" id="PR01210">
    <property type="entry name" value="GGTRANSPTASE"/>
</dbReference>
<evidence type="ECO:0000256" key="9">
    <source>
        <dbReference type="ARBA" id="ARBA00047417"/>
    </source>
</evidence>
<evidence type="ECO:0000256" key="13">
    <source>
        <dbReference type="SAM" id="SignalP"/>
    </source>
</evidence>
<evidence type="ECO:0000256" key="8">
    <source>
        <dbReference type="ARBA" id="ARBA00023315"/>
    </source>
</evidence>
<feature type="binding site" evidence="11">
    <location>
        <begin position="451"/>
        <end position="452"/>
    </location>
    <ligand>
        <name>L-glutamate</name>
        <dbReference type="ChEBI" id="CHEBI:29985"/>
    </ligand>
</feature>
<feature type="chain" id="PRO_5008057391" description="Glutathione hydrolase" evidence="13">
    <location>
        <begin position="21"/>
        <end position="576"/>
    </location>
</feature>